<name>A0A645JI13_9ZZZZ</name>
<dbReference type="Gene3D" id="3.30.2220.10">
    <property type="entry name" value="rbstp2171"/>
    <property type="match status" value="1"/>
</dbReference>
<organism evidence="2">
    <name type="scientific">bioreactor metagenome</name>
    <dbReference type="NCBI Taxonomy" id="1076179"/>
    <lineage>
        <taxon>unclassified sequences</taxon>
        <taxon>metagenomes</taxon>
        <taxon>ecological metagenomes</taxon>
    </lineage>
</organism>
<dbReference type="InterPro" id="IPR049294">
    <property type="entry name" value="DUF6848"/>
</dbReference>
<protein>
    <recommendedName>
        <fullName evidence="1">DUF6848 domain-containing protein</fullName>
    </recommendedName>
</protein>
<reference evidence="2" key="1">
    <citation type="submission" date="2019-08" db="EMBL/GenBank/DDBJ databases">
        <authorList>
            <person name="Kucharzyk K."/>
            <person name="Murdoch R.W."/>
            <person name="Higgins S."/>
            <person name="Loffler F."/>
        </authorList>
    </citation>
    <scope>NUCLEOTIDE SEQUENCE</scope>
</reference>
<dbReference type="Pfam" id="PF20941">
    <property type="entry name" value="DUF6848"/>
    <property type="match status" value="1"/>
</dbReference>
<dbReference type="AlphaFoldDB" id="A0A645JI13"/>
<sequence>MFLLDAAVDEEKEKLTADMEENPGVAITIGNKLTEILGLTDTVNLKKL</sequence>
<proteinExistence type="predicted"/>
<gene>
    <name evidence="2" type="ORF">SDC9_211083</name>
</gene>
<accession>A0A645JI13</accession>
<evidence type="ECO:0000259" key="1">
    <source>
        <dbReference type="Pfam" id="PF20941"/>
    </source>
</evidence>
<evidence type="ECO:0000313" key="2">
    <source>
        <dbReference type="EMBL" id="MPN63325.1"/>
    </source>
</evidence>
<feature type="domain" description="DUF6848" evidence="1">
    <location>
        <begin position="2"/>
        <end position="46"/>
    </location>
</feature>
<comment type="caution">
    <text evidence="2">The sequence shown here is derived from an EMBL/GenBank/DDBJ whole genome shotgun (WGS) entry which is preliminary data.</text>
</comment>
<dbReference type="EMBL" id="VSSQ01142559">
    <property type="protein sequence ID" value="MPN63325.1"/>
    <property type="molecule type" value="Genomic_DNA"/>
</dbReference>